<proteinExistence type="predicted"/>
<sequence>MTLKTKRVINYEIKSRRITKYNNSRQLSAIRELEHRHFDFLVGVLLNDDFSVLRACVVPHEEIKRVATYREHTNSWVVHLKDDLWESPGVKDVTLAFKQAAESY</sequence>
<dbReference type="AlphaFoldDB" id="B1I2C5"/>
<evidence type="ECO:0000313" key="1">
    <source>
        <dbReference type="EMBL" id="ACA59048.1"/>
    </source>
</evidence>
<gene>
    <name evidence="1" type="ordered locus">Daud_0502</name>
</gene>
<dbReference type="HOGENOM" id="CLU_2245562_0_0_9"/>
<dbReference type="STRING" id="477974.Daud_0502"/>
<dbReference type="KEGG" id="dau:Daud_0502"/>
<reference evidence="1 2" key="2">
    <citation type="journal article" date="2008" name="Science">
        <title>Environmental genomics reveals a single-species ecosystem deep within Earth.</title>
        <authorList>
            <person name="Chivian D."/>
            <person name="Brodie E.L."/>
            <person name="Alm E.J."/>
            <person name="Culley D.E."/>
            <person name="Dehal P.S."/>
            <person name="Desantis T.Z."/>
            <person name="Gihring T.M."/>
            <person name="Lapidus A."/>
            <person name="Lin L.H."/>
            <person name="Lowry S.R."/>
            <person name="Moser D.P."/>
            <person name="Richardson P.M."/>
            <person name="Southam G."/>
            <person name="Wanger G."/>
            <person name="Pratt L.M."/>
            <person name="Andersen G.L."/>
            <person name="Hazen T.C."/>
            <person name="Brockman F.J."/>
            <person name="Arkin A.P."/>
            <person name="Onstott T.C."/>
        </authorList>
    </citation>
    <scope>NUCLEOTIDE SEQUENCE [LARGE SCALE GENOMIC DNA]</scope>
    <source>
        <strain evidence="1 2">MP104C</strain>
    </source>
</reference>
<evidence type="ECO:0000313" key="2">
    <source>
        <dbReference type="Proteomes" id="UP000008544"/>
    </source>
</evidence>
<dbReference type="Proteomes" id="UP000008544">
    <property type="component" value="Chromosome"/>
</dbReference>
<name>B1I2C5_DESAP</name>
<organism evidence="1 2">
    <name type="scientific">Desulforudis audaxviator (strain MP104C)</name>
    <dbReference type="NCBI Taxonomy" id="477974"/>
    <lineage>
        <taxon>Bacteria</taxon>
        <taxon>Bacillati</taxon>
        <taxon>Bacillota</taxon>
        <taxon>Clostridia</taxon>
        <taxon>Thermoanaerobacterales</taxon>
        <taxon>Candidatus Desulforudaceae</taxon>
        <taxon>Candidatus Desulforudis</taxon>
    </lineage>
</organism>
<keyword evidence="2" id="KW-1185">Reference proteome</keyword>
<dbReference type="EMBL" id="CP000860">
    <property type="protein sequence ID" value="ACA59048.1"/>
    <property type="molecule type" value="Genomic_DNA"/>
</dbReference>
<accession>B1I2C5</accession>
<protein>
    <submittedName>
        <fullName evidence="1">Uncharacterized protein</fullName>
    </submittedName>
</protein>
<reference evidence="2" key="1">
    <citation type="submission" date="2007-10" db="EMBL/GenBank/DDBJ databases">
        <title>Complete sequence of chromosome of Desulforudis audaxviator MP104C.</title>
        <authorList>
            <person name="Copeland A."/>
            <person name="Lucas S."/>
            <person name="Lapidus A."/>
            <person name="Barry K."/>
            <person name="Glavina del Rio T."/>
            <person name="Dalin E."/>
            <person name="Tice H."/>
            <person name="Bruce D."/>
            <person name="Pitluck S."/>
            <person name="Lowry S.R."/>
            <person name="Larimer F."/>
            <person name="Land M.L."/>
            <person name="Hauser L."/>
            <person name="Kyrpides N."/>
            <person name="Ivanova N.N."/>
            <person name="Richardson P."/>
        </authorList>
    </citation>
    <scope>NUCLEOTIDE SEQUENCE [LARGE SCALE GENOMIC DNA]</scope>
    <source>
        <strain evidence="2">MP104C</strain>
    </source>
</reference>